<comment type="caution">
    <text evidence="1">The sequence shown here is derived from an EMBL/GenBank/DDBJ whole genome shotgun (WGS) entry which is preliminary data.</text>
</comment>
<keyword evidence="2" id="KW-1185">Reference proteome</keyword>
<evidence type="ECO:0008006" key="3">
    <source>
        <dbReference type="Google" id="ProtNLM"/>
    </source>
</evidence>
<gene>
    <name evidence="1" type="ORF">HPB48_003865</name>
</gene>
<accession>A0A9J6FJF6</accession>
<dbReference type="VEuPathDB" id="VectorBase:HLOH_062670"/>
<proteinExistence type="predicted"/>
<protein>
    <recommendedName>
        <fullName evidence="3">MULE transposase domain-containing protein</fullName>
    </recommendedName>
</protein>
<dbReference type="Proteomes" id="UP000821853">
    <property type="component" value="Chromosome 1"/>
</dbReference>
<dbReference type="AlphaFoldDB" id="A0A9J6FJF6"/>
<evidence type="ECO:0000313" key="2">
    <source>
        <dbReference type="Proteomes" id="UP000821853"/>
    </source>
</evidence>
<dbReference type="OrthoDB" id="8195004at2759"/>
<organism evidence="1 2">
    <name type="scientific">Haemaphysalis longicornis</name>
    <name type="common">Bush tick</name>
    <dbReference type="NCBI Taxonomy" id="44386"/>
    <lineage>
        <taxon>Eukaryota</taxon>
        <taxon>Metazoa</taxon>
        <taxon>Ecdysozoa</taxon>
        <taxon>Arthropoda</taxon>
        <taxon>Chelicerata</taxon>
        <taxon>Arachnida</taxon>
        <taxon>Acari</taxon>
        <taxon>Parasitiformes</taxon>
        <taxon>Ixodida</taxon>
        <taxon>Ixodoidea</taxon>
        <taxon>Ixodidae</taxon>
        <taxon>Haemaphysalinae</taxon>
        <taxon>Haemaphysalis</taxon>
    </lineage>
</organism>
<sequence length="177" mass="19405">MGANHVEVVHTDFEIAAINVIGATVPGARIQGCFFHLSQAVYRKVCSSGHQGRYNTDEEFAVKVHIVILFASVTLSGNNPGVYCTTVHFQMRKLAALAFLRIADIPDAFEDLLQVFPTEAASVADYFEDVYIGRPQKRHVYGHVSTHHVVGEGLDIDRPAADKQSCGGLAPWTTCEF</sequence>
<name>A0A9J6FJF6_HAELO</name>
<reference evidence="1 2" key="1">
    <citation type="journal article" date="2020" name="Cell">
        <title>Large-Scale Comparative Analyses of Tick Genomes Elucidate Their Genetic Diversity and Vector Capacities.</title>
        <authorList>
            <consortium name="Tick Genome and Microbiome Consortium (TIGMIC)"/>
            <person name="Jia N."/>
            <person name="Wang J."/>
            <person name="Shi W."/>
            <person name="Du L."/>
            <person name="Sun Y."/>
            <person name="Zhan W."/>
            <person name="Jiang J.F."/>
            <person name="Wang Q."/>
            <person name="Zhang B."/>
            <person name="Ji P."/>
            <person name="Bell-Sakyi L."/>
            <person name="Cui X.M."/>
            <person name="Yuan T.T."/>
            <person name="Jiang B.G."/>
            <person name="Yang W.F."/>
            <person name="Lam T.T."/>
            <person name="Chang Q.C."/>
            <person name="Ding S.J."/>
            <person name="Wang X.J."/>
            <person name="Zhu J.G."/>
            <person name="Ruan X.D."/>
            <person name="Zhao L."/>
            <person name="Wei J.T."/>
            <person name="Ye R.Z."/>
            <person name="Que T.C."/>
            <person name="Du C.H."/>
            <person name="Zhou Y.H."/>
            <person name="Cheng J.X."/>
            <person name="Dai P.F."/>
            <person name="Guo W.B."/>
            <person name="Han X.H."/>
            <person name="Huang E.J."/>
            <person name="Li L.F."/>
            <person name="Wei W."/>
            <person name="Gao Y.C."/>
            <person name="Liu J.Z."/>
            <person name="Shao H.Z."/>
            <person name="Wang X."/>
            <person name="Wang C.C."/>
            <person name="Yang T.C."/>
            <person name="Huo Q.B."/>
            <person name="Li W."/>
            <person name="Chen H.Y."/>
            <person name="Chen S.E."/>
            <person name="Zhou L.G."/>
            <person name="Ni X.B."/>
            <person name="Tian J.H."/>
            <person name="Sheng Y."/>
            <person name="Liu T."/>
            <person name="Pan Y.S."/>
            <person name="Xia L.Y."/>
            <person name="Li J."/>
            <person name="Zhao F."/>
            <person name="Cao W.C."/>
        </authorList>
    </citation>
    <scope>NUCLEOTIDE SEQUENCE [LARGE SCALE GENOMIC DNA]</scope>
    <source>
        <strain evidence="1">HaeL-2018</strain>
    </source>
</reference>
<dbReference type="EMBL" id="JABSTR010000001">
    <property type="protein sequence ID" value="KAH9363202.1"/>
    <property type="molecule type" value="Genomic_DNA"/>
</dbReference>
<evidence type="ECO:0000313" key="1">
    <source>
        <dbReference type="EMBL" id="KAH9363202.1"/>
    </source>
</evidence>